<feature type="compositionally biased region" description="Low complexity" evidence="1">
    <location>
        <begin position="185"/>
        <end position="200"/>
    </location>
</feature>
<dbReference type="EMBL" id="JAUEPO010000001">
    <property type="protein sequence ID" value="KAK3335471.1"/>
    <property type="molecule type" value="Genomic_DNA"/>
</dbReference>
<evidence type="ECO:0000313" key="3">
    <source>
        <dbReference type="Proteomes" id="UP001286456"/>
    </source>
</evidence>
<reference evidence="2" key="2">
    <citation type="submission" date="2023-06" db="EMBL/GenBank/DDBJ databases">
        <authorList>
            <consortium name="Lawrence Berkeley National Laboratory"/>
            <person name="Haridas S."/>
            <person name="Hensen N."/>
            <person name="Bonometti L."/>
            <person name="Westerberg I."/>
            <person name="Brannstrom I.O."/>
            <person name="Guillou S."/>
            <person name="Cros-Aarteil S."/>
            <person name="Calhoun S."/>
            <person name="Kuo A."/>
            <person name="Mondo S."/>
            <person name="Pangilinan J."/>
            <person name="Riley R."/>
            <person name="Labutti K."/>
            <person name="Andreopoulos B."/>
            <person name="Lipzen A."/>
            <person name="Chen C."/>
            <person name="Yanf M."/>
            <person name="Daum C."/>
            <person name="Ng V."/>
            <person name="Clum A."/>
            <person name="Steindorff A."/>
            <person name="Ohm R."/>
            <person name="Martin F."/>
            <person name="Silar P."/>
            <person name="Natvig D."/>
            <person name="Lalanne C."/>
            <person name="Gautier V."/>
            <person name="Ament-Velasquez S.L."/>
            <person name="Kruys A."/>
            <person name="Hutchinson M.I."/>
            <person name="Powell A.J."/>
            <person name="Barry K."/>
            <person name="Miller A.N."/>
            <person name="Grigoriev I.V."/>
            <person name="Debuchy R."/>
            <person name="Gladieux P."/>
            <person name="Thoren M.H."/>
            <person name="Johannesson H."/>
        </authorList>
    </citation>
    <scope>NUCLEOTIDE SEQUENCE</scope>
    <source>
        <strain evidence="2">SMH4131-1</strain>
    </source>
</reference>
<gene>
    <name evidence="2" type="ORF">B0T19DRAFT_9496</name>
</gene>
<feature type="compositionally biased region" description="Polar residues" evidence="1">
    <location>
        <begin position="63"/>
        <end position="74"/>
    </location>
</feature>
<name>A0AAE0J223_9PEZI</name>
<organism evidence="2 3">
    <name type="scientific">Cercophora scortea</name>
    <dbReference type="NCBI Taxonomy" id="314031"/>
    <lineage>
        <taxon>Eukaryota</taxon>
        <taxon>Fungi</taxon>
        <taxon>Dikarya</taxon>
        <taxon>Ascomycota</taxon>
        <taxon>Pezizomycotina</taxon>
        <taxon>Sordariomycetes</taxon>
        <taxon>Sordariomycetidae</taxon>
        <taxon>Sordariales</taxon>
        <taxon>Lasiosphaeriaceae</taxon>
        <taxon>Cercophora</taxon>
    </lineage>
</organism>
<evidence type="ECO:0000313" key="2">
    <source>
        <dbReference type="EMBL" id="KAK3335471.1"/>
    </source>
</evidence>
<feature type="compositionally biased region" description="Acidic residues" evidence="1">
    <location>
        <begin position="289"/>
        <end position="298"/>
    </location>
</feature>
<protein>
    <submittedName>
        <fullName evidence="2">Uncharacterized protein</fullName>
    </submittedName>
</protein>
<feature type="region of interest" description="Disordered" evidence="1">
    <location>
        <begin position="464"/>
        <end position="532"/>
    </location>
</feature>
<feature type="compositionally biased region" description="Low complexity" evidence="1">
    <location>
        <begin position="88"/>
        <end position="108"/>
    </location>
</feature>
<proteinExistence type="predicted"/>
<feature type="compositionally biased region" description="Acidic residues" evidence="1">
    <location>
        <begin position="493"/>
        <end position="507"/>
    </location>
</feature>
<keyword evidence="3" id="KW-1185">Reference proteome</keyword>
<feature type="compositionally biased region" description="Low complexity" evidence="1">
    <location>
        <begin position="246"/>
        <end position="261"/>
    </location>
</feature>
<feature type="region of interest" description="Disordered" evidence="1">
    <location>
        <begin position="88"/>
        <end position="118"/>
    </location>
</feature>
<feature type="region of interest" description="Disordered" evidence="1">
    <location>
        <begin position="45"/>
        <end position="75"/>
    </location>
</feature>
<accession>A0AAE0J223</accession>
<comment type="caution">
    <text evidence="2">The sequence shown here is derived from an EMBL/GenBank/DDBJ whole genome shotgun (WGS) entry which is preliminary data.</text>
</comment>
<sequence>MSSPSWTWTWDNLAKALCPNSGPASMLEPASTVAPVSPPAAASYYSHPYRANPEHHHHPEIGQASQRSTPRRSVSSMTTLFPLTLLSSSPSSTKVNRSSSSSASCSSSPAARGKMKAEPPRTFAAMNLPELLIQNLRESENFMPRYMTTAGFPSQKIAITHTTDDDHHAFQAPSVPRYRTVKSHPPLVARPRARSLAPSAGERKPKSNPVGLDVGESKQDEEQVNLGYSSESSAGMEPLSVRTREQSVTTTRTSVSGRCSSLLSQHPVAPSPIPSQTKMDQARQGSWFDVDDDCDDETSSSCSSSRPASPPPGPSLSRSAALPAPSPSPSLSIDSGRLEIPPRPASAMGFYGINVPDTSPSLSGAALSPSPSPNLYFSAAGRAASDQRPHTSAGHHPLKEKPRIVEIQPPIPKRKSSLRRTGPAVLKMPAMADERTHDHDESTLVTARSTMTLLPAPYGRRVIDASRRPSLDSARRDQVPAVISNNNNNYRFDDDDDDDGDEFDEGDDIHKTSDVGIYPERPAHTDKSSAPSIQSWLDSGVEVSTAPRMSGALPSAPINVPGIPLPPDVFESIRITVSNFPETMLLSSSLATETIRAYSRKLTHPPGSTSHLKDDNESVFSFSAASTKKSKLWKFSRLTNSRRAKQKSKTCIRTSATAPSITSVAHSAAAVTPHWMSMKNIFPSGSDYLCEALYAHLVAYNYMSTICPPPVISWSSTVPSINRSASPDPSQDTGRRVPTKAASLLGMQNDHHMRTASPSSSRHLKSHRQAFYDSQRTPAKLRKGGGGGGGGSGVIEMAAVRDLVTELGRCIAMLVATLQPSTYDVKAGTSHVVMQPKDERKIDPVLMRALCEVVRCSEEGIS</sequence>
<dbReference type="Proteomes" id="UP001286456">
    <property type="component" value="Unassembled WGS sequence"/>
</dbReference>
<reference evidence="2" key="1">
    <citation type="journal article" date="2023" name="Mol. Phylogenet. Evol.">
        <title>Genome-scale phylogeny and comparative genomics of the fungal order Sordariales.</title>
        <authorList>
            <person name="Hensen N."/>
            <person name="Bonometti L."/>
            <person name="Westerberg I."/>
            <person name="Brannstrom I.O."/>
            <person name="Guillou S."/>
            <person name="Cros-Aarteil S."/>
            <person name="Calhoun S."/>
            <person name="Haridas S."/>
            <person name="Kuo A."/>
            <person name="Mondo S."/>
            <person name="Pangilinan J."/>
            <person name="Riley R."/>
            <person name="LaButti K."/>
            <person name="Andreopoulos B."/>
            <person name="Lipzen A."/>
            <person name="Chen C."/>
            <person name="Yan M."/>
            <person name="Daum C."/>
            <person name="Ng V."/>
            <person name="Clum A."/>
            <person name="Steindorff A."/>
            <person name="Ohm R.A."/>
            <person name="Martin F."/>
            <person name="Silar P."/>
            <person name="Natvig D.O."/>
            <person name="Lalanne C."/>
            <person name="Gautier V."/>
            <person name="Ament-Velasquez S.L."/>
            <person name="Kruys A."/>
            <person name="Hutchinson M.I."/>
            <person name="Powell A.J."/>
            <person name="Barry K."/>
            <person name="Miller A.N."/>
            <person name="Grigoriev I.V."/>
            <person name="Debuchy R."/>
            <person name="Gladieux P."/>
            <person name="Hiltunen Thoren M."/>
            <person name="Johannesson H."/>
        </authorList>
    </citation>
    <scope>NUCLEOTIDE SEQUENCE</scope>
    <source>
        <strain evidence="2">SMH4131-1</strain>
    </source>
</reference>
<evidence type="ECO:0000256" key="1">
    <source>
        <dbReference type="SAM" id="MobiDB-lite"/>
    </source>
</evidence>
<dbReference type="AlphaFoldDB" id="A0AAE0J223"/>
<feature type="region of interest" description="Disordered" evidence="1">
    <location>
        <begin position="181"/>
        <end position="340"/>
    </location>
</feature>
<feature type="compositionally biased region" description="Basic and acidic residues" evidence="1">
    <location>
        <begin position="464"/>
        <end position="478"/>
    </location>
</feature>